<feature type="region of interest" description="Disordered" evidence="1">
    <location>
        <begin position="1"/>
        <end position="21"/>
    </location>
</feature>
<dbReference type="PANTHER" id="PTHR35861">
    <property type="match status" value="1"/>
</dbReference>
<evidence type="ECO:0008006" key="4">
    <source>
        <dbReference type="Google" id="ProtNLM"/>
    </source>
</evidence>
<evidence type="ECO:0000313" key="3">
    <source>
        <dbReference type="Proteomes" id="UP000236449"/>
    </source>
</evidence>
<feature type="compositionally biased region" description="Polar residues" evidence="1">
    <location>
        <begin position="1"/>
        <end position="16"/>
    </location>
</feature>
<accession>A0A2J8HSA1</accession>
<dbReference type="EMBL" id="POSK01000023">
    <property type="protein sequence ID" value="PNI01163.1"/>
    <property type="molecule type" value="Genomic_DNA"/>
</dbReference>
<protein>
    <recommendedName>
        <fullName evidence="4">Phage tail protein</fullName>
    </recommendedName>
</protein>
<dbReference type="AlphaFoldDB" id="A0A2J8HSA1"/>
<dbReference type="RefSeq" id="WP_102967269.1">
    <property type="nucleotide sequence ID" value="NZ_POSK01000023.1"/>
</dbReference>
<evidence type="ECO:0000313" key="2">
    <source>
        <dbReference type="EMBL" id="PNI01163.1"/>
    </source>
</evidence>
<dbReference type="OrthoDB" id="6095031at2"/>
<dbReference type="PANTHER" id="PTHR35861:SF2">
    <property type="entry name" value="FELS-2 PROPHAGE PROTEIN"/>
    <property type="match status" value="1"/>
</dbReference>
<dbReference type="InterPro" id="IPR052042">
    <property type="entry name" value="Tail_sheath_structural"/>
</dbReference>
<gene>
    <name evidence="2" type="ORF">C1N32_20590</name>
</gene>
<name>A0A2J8HSA1_VIBDI</name>
<reference evidence="2 3" key="1">
    <citation type="submission" date="2018-01" db="EMBL/GenBank/DDBJ databases">
        <title>Draft genome sequences of six Vibrio diazotrophicus strains isolated from deep-sea sediments of the Baltic Sea.</title>
        <authorList>
            <person name="Castillo D."/>
            <person name="Vandieken V."/>
            <person name="Chiang O."/>
            <person name="Middelboe M."/>
        </authorList>
    </citation>
    <scope>NUCLEOTIDE SEQUENCE [LARGE SCALE GENOMIC DNA]</scope>
    <source>
        <strain evidence="2 3">60.27F</strain>
    </source>
</reference>
<dbReference type="Proteomes" id="UP000236449">
    <property type="component" value="Unassembled WGS sequence"/>
</dbReference>
<sequence length="380" mass="41411">MAAQTTMNHNGITLETSEPLPSMGGVDSQLGAMVGTAPNKDASVEFHEPTKLYSITDLKLIDTTEDPQGTLYYNARYHLEVAKTPLYIIVVPEGADDAATEVNIIGGVDNASGQLMGISAIEACQEAPTNIAIPQYSSVAVANALATVCDNTYAEGWIDATDTNTVDAKTFAGELGEAHKRVWCVDVHGERWSHPIAPSVIGMAARCSVKPWKSPNGIPVKLDDIARRVGYKVNNKYSEAVDLNKVGVSLPIADPNGGLMFLGTRTASGDHGNVIGIENQLCRQLILSHRDTMSENLDEDFFRERVAQVNNWMKTIKADGALIDATVYLHPERNTVDRYNNGEWVLVVDWGAYRPNEHSIIELNQVNSIVETYVEQITQG</sequence>
<organism evidence="2 3">
    <name type="scientific">Vibrio diazotrophicus</name>
    <dbReference type="NCBI Taxonomy" id="685"/>
    <lineage>
        <taxon>Bacteria</taxon>
        <taxon>Pseudomonadati</taxon>
        <taxon>Pseudomonadota</taxon>
        <taxon>Gammaproteobacteria</taxon>
        <taxon>Vibrionales</taxon>
        <taxon>Vibrionaceae</taxon>
        <taxon>Vibrio</taxon>
    </lineage>
</organism>
<comment type="caution">
    <text evidence="2">The sequence shown here is derived from an EMBL/GenBank/DDBJ whole genome shotgun (WGS) entry which is preliminary data.</text>
</comment>
<evidence type="ECO:0000256" key="1">
    <source>
        <dbReference type="SAM" id="MobiDB-lite"/>
    </source>
</evidence>
<proteinExistence type="predicted"/>